<gene>
    <name evidence="2" type="ORF">QQM35_01610</name>
</gene>
<accession>A0ABZ3EEI5</accession>
<dbReference type="SUPFAM" id="SSF103473">
    <property type="entry name" value="MFS general substrate transporter"/>
    <property type="match status" value="1"/>
</dbReference>
<evidence type="ECO:0000256" key="1">
    <source>
        <dbReference type="SAM" id="Phobius"/>
    </source>
</evidence>
<feature type="transmembrane region" description="Helical" evidence="1">
    <location>
        <begin position="227"/>
        <end position="249"/>
    </location>
</feature>
<name>A0ABZ3EEI5_9STAP</name>
<feature type="transmembrane region" description="Helical" evidence="1">
    <location>
        <begin position="77"/>
        <end position="95"/>
    </location>
</feature>
<reference evidence="2 3" key="1">
    <citation type="journal article" date="2024" name="Pathogens">
        <title>Staphylococcus hsinchuensis sp. nov., Isolated from Soymilk.</title>
        <authorList>
            <person name="Wang Y.T."/>
            <person name="Lin Y.C."/>
            <person name="Hsieh Y.H."/>
            <person name="Lin Y.T."/>
            <person name="Hamada M."/>
            <person name="Chen C.C."/>
            <person name="Liou J.S."/>
            <person name="Lee A.Y."/>
            <person name="Zhang W.L."/>
            <person name="Chen Y.T."/>
            <person name="Huang C.H."/>
        </authorList>
    </citation>
    <scope>NUCLEOTIDE SEQUENCE [LARGE SCALE GENOMIC DNA]</scope>
    <source>
        <strain evidence="2 3">H164</strain>
    </source>
</reference>
<dbReference type="InterPro" id="IPR036259">
    <property type="entry name" value="MFS_trans_sf"/>
</dbReference>
<feature type="transmembrane region" description="Helical" evidence="1">
    <location>
        <begin position="101"/>
        <end position="124"/>
    </location>
</feature>
<keyword evidence="3" id="KW-1185">Reference proteome</keyword>
<evidence type="ECO:0000313" key="3">
    <source>
        <dbReference type="Proteomes" id="UP001436297"/>
    </source>
</evidence>
<dbReference type="PANTHER" id="PTHR41307">
    <property type="entry name" value="MEMBRANE PROTEIN-RELATED"/>
    <property type="match status" value="1"/>
</dbReference>
<feature type="transmembrane region" description="Helical" evidence="1">
    <location>
        <begin position="167"/>
        <end position="190"/>
    </location>
</feature>
<dbReference type="Proteomes" id="UP001436297">
    <property type="component" value="Chromosome"/>
</dbReference>
<dbReference type="RefSeq" id="WP_251517578.1">
    <property type="nucleotide sequence ID" value="NZ_CP128355.1"/>
</dbReference>
<dbReference type="PANTHER" id="PTHR41307:SF1">
    <property type="entry name" value="MEMBRANE PROTEIN"/>
    <property type="match status" value="1"/>
</dbReference>
<protein>
    <recommendedName>
        <fullName evidence="4">DUF1129 family protein</fullName>
    </recommendedName>
</protein>
<evidence type="ECO:0000313" key="2">
    <source>
        <dbReference type="EMBL" id="XAF70841.1"/>
    </source>
</evidence>
<feature type="transmembrane region" description="Helical" evidence="1">
    <location>
        <begin position="197"/>
        <end position="215"/>
    </location>
</feature>
<dbReference type="SUPFAM" id="SSF158560">
    <property type="entry name" value="BH3980-like"/>
    <property type="match status" value="1"/>
</dbReference>
<organism evidence="2 3">
    <name type="scientific">Staphylococcus hsinchuensis</name>
    <dbReference type="NCBI Taxonomy" id="3051183"/>
    <lineage>
        <taxon>Bacteria</taxon>
        <taxon>Bacillati</taxon>
        <taxon>Bacillota</taxon>
        <taxon>Bacilli</taxon>
        <taxon>Bacillales</taxon>
        <taxon>Staphylococcaceae</taxon>
        <taxon>Staphylococcus</taxon>
    </lineage>
</organism>
<feature type="transmembrane region" description="Helical" evidence="1">
    <location>
        <begin position="136"/>
        <end position="155"/>
    </location>
</feature>
<proteinExistence type="predicted"/>
<evidence type="ECO:0008006" key="4">
    <source>
        <dbReference type="Google" id="ProtNLM"/>
    </source>
</evidence>
<keyword evidence="1" id="KW-1133">Transmembrane helix</keyword>
<keyword evidence="1" id="KW-0812">Transmembrane</keyword>
<keyword evidence="1" id="KW-0472">Membrane</keyword>
<sequence>MMLSDKAENFLIKLKAELLLRGKNETEIEEIIDELHDHLAIAEANNEDVSSIVNTPIKAYADNFSEELSRDTGLGKFIYYLATFLILIFIIPRMIDNSFTLSLSLILYITFGYLLVFIFDLIVLKKAIVRWGDNKKTYIVVGIWSVTAFLLFIGLEWLTRHYPLVTFWNPSFITNIIMGSILLVISVIITIIKKQKFFGLILIGLCLPEIIGLLVTGKDYTNTNFLIISLIGLIIFNCAFIGYTIYAYYKDKRSKN</sequence>
<dbReference type="EMBL" id="CP128355">
    <property type="protein sequence ID" value="XAF70841.1"/>
    <property type="molecule type" value="Genomic_DNA"/>
</dbReference>